<protein>
    <recommendedName>
        <fullName evidence="5 16">Diacylglycerol O-acyltransferase</fullName>
        <ecNumber evidence="5 16">2.3.1.20</ecNumber>
    </recommendedName>
</protein>
<evidence type="ECO:0000256" key="12">
    <source>
        <dbReference type="ARBA" id="ARBA00023098"/>
    </source>
</evidence>
<evidence type="ECO:0000256" key="16">
    <source>
        <dbReference type="RuleBase" id="RU367023"/>
    </source>
</evidence>
<evidence type="ECO:0000313" key="17">
    <source>
        <dbReference type="EMBL" id="PJF19580.1"/>
    </source>
</evidence>
<comment type="subcellular location">
    <subcellularLocation>
        <location evidence="1 16">Endoplasmic reticulum membrane</location>
        <topology evidence="1 16">Multi-pass membrane protein</topology>
    </subcellularLocation>
</comment>
<proteinExistence type="inferred from homology"/>
<dbReference type="Proteomes" id="UP000240830">
    <property type="component" value="Unassembled WGS sequence"/>
</dbReference>
<dbReference type="OrthoDB" id="264532at2759"/>
<gene>
    <name evidence="17" type="ORF">PSACC_00614</name>
</gene>
<accession>A0A2H9TPI9</accession>
<sequence>MQAGSCSMLSGLVWLSFLGLLLASASLTAGILWLSVFGEGGMGWLCRVVSLVYAVWLFYDWDTPSNGVGRRSPLVISIMQPVFTYAKSCFSSEIIYDCDLSKLRRDQPLMLGCHPHGICSFAVLSNFSLTGGTILRKHPVSILTLQLQFMVPLWRELVIALGFASVSYPSVEARLRAKGDIAIVIGGARESLDSRPGHIELTLRHRTGFFKLALKHGATILPVLSFGEVDIYHQIRRPWIKKIQIALMQWMTIAIPLFYSRLWLIPDSTRLTSVVGSPITVEKAIENPTPEDVKKLQDQYISALLSIHQKYNAIVPHGKCSLTIK</sequence>
<keyword evidence="11 16" id="KW-1133">Transmembrane helix</keyword>
<comment type="pathway">
    <text evidence="2 16">Glycerolipid metabolism; triacylglycerol biosynthesis.</text>
</comment>
<evidence type="ECO:0000256" key="14">
    <source>
        <dbReference type="ARBA" id="ARBA00023315"/>
    </source>
</evidence>
<comment type="catalytic activity">
    <reaction evidence="15 16">
        <text>an acyl-CoA + a 1,2-diacyl-sn-glycerol = a triacyl-sn-glycerol + CoA</text>
        <dbReference type="Rhea" id="RHEA:10868"/>
        <dbReference type="ChEBI" id="CHEBI:17815"/>
        <dbReference type="ChEBI" id="CHEBI:57287"/>
        <dbReference type="ChEBI" id="CHEBI:58342"/>
        <dbReference type="ChEBI" id="CHEBI:64615"/>
        <dbReference type="EC" id="2.3.1.20"/>
    </reaction>
</comment>
<evidence type="ECO:0000256" key="4">
    <source>
        <dbReference type="ARBA" id="ARBA00005420"/>
    </source>
</evidence>
<dbReference type="EC" id="2.3.1.20" evidence="5 16"/>
<dbReference type="PANTHER" id="PTHR12317:SF0">
    <property type="entry name" value="ACYLTRANSFERASE"/>
    <property type="match status" value="1"/>
</dbReference>
<comment type="similarity">
    <text evidence="4 16">Belongs to the diacylglycerol acyltransferase family.</text>
</comment>
<comment type="pathway">
    <text evidence="3">Lipid metabolism.</text>
</comment>
<comment type="caution">
    <text evidence="17">The sequence shown here is derived from an EMBL/GenBank/DDBJ whole genome shotgun (WGS) entry which is preliminary data.</text>
</comment>
<keyword evidence="7" id="KW-0808">Transferase</keyword>
<comment type="caution">
    <text evidence="16">Lacks conserved residue(s) required for the propagation of feature annotation.</text>
</comment>
<evidence type="ECO:0000256" key="1">
    <source>
        <dbReference type="ARBA" id="ARBA00004477"/>
    </source>
</evidence>
<keyword evidence="9" id="KW-0319">Glycerol metabolism</keyword>
<dbReference type="PANTHER" id="PTHR12317">
    <property type="entry name" value="DIACYLGLYCEROL O-ACYLTRANSFERASE"/>
    <property type="match status" value="1"/>
</dbReference>
<evidence type="ECO:0000256" key="15">
    <source>
        <dbReference type="ARBA" id="ARBA00048109"/>
    </source>
</evidence>
<organism evidence="17 18">
    <name type="scientific">Paramicrosporidium saccamoebae</name>
    <dbReference type="NCBI Taxonomy" id="1246581"/>
    <lineage>
        <taxon>Eukaryota</taxon>
        <taxon>Fungi</taxon>
        <taxon>Fungi incertae sedis</taxon>
        <taxon>Cryptomycota</taxon>
        <taxon>Cryptomycota incertae sedis</taxon>
        <taxon>Paramicrosporidium</taxon>
    </lineage>
</organism>
<evidence type="ECO:0000256" key="7">
    <source>
        <dbReference type="ARBA" id="ARBA00022679"/>
    </source>
</evidence>
<name>A0A2H9TPI9_9FUNG</name>
<dbReference type="GO" id="GO:0005789">
    <property type="term" value="C:endoplasmic reticulum membrane"/>
    <property type="evidence" value="ECO:0007669"/>
    <property type="project" value="UniProtKB-SubCell"/>
</dbReference>
<evidence type="ECO:0000256" key="3">
    <source>
        <dbReference type="ARBA" id="ARBA00005189"/>
    </source>
</evidence>
<dbReference type="CDD" id="cd07987">
    <property type="entry name" value="LPLAT_MGAT-like"/>
    <property type="match status" value="1"/>
</dbReference>
<keyword evidence="8 16" id="KW-0812">Transmembrane</keyword>
<evidence type="ECO:0000256" key="2">
    <source>
        <dbReference type="ARBA" id="ARBA00004771"/>
    </source>
</evidence>
<evidence type="ECO:0000256" key="11">
    <source>
        <dbReference type="ARBA" id="ARBA00022989"/>
    </source>
</evidence>
<evidence type="ECO:0000256" key="13">
    <source>
        <dbReference type="ARBA" id="ARBA00023136"/>
    </source>
</evidence>
<evidence type="ECO:0000256" key="9">
    <source>
        <dbReference type="ARBA" id="ARBA00022798"/>
    </source>
</evidence>
<evidence type="ECO:0000256" key="8">
    <source>
        <dbReference type="ARBA" id="ARBA00022692"/>
    </source>
</evidence>
<dbReference type="Pfam" id="PF03982">
    <property type="entry name" value="DAGAT"/>
    <property type="match status" value="1"/>
</dbReference>
<evidence type="ECO:0000256" key="5">
    <source>
        <dbReference type="ARBA" id="ARBA00013244"/>
    </source>
</evidence>
<dbReference type="EMBL" id="MTSL01000051">
    <property type="protein sequence ID" value="PJF19580.1"/>
    <property type="molecule type" value="Genomic_DNA"/>
</dbReference>
<dbReference type="STRING" id="1246581.A0A2H9TPI9"/>
<keyword evidence="12 16" id="KW-0443">Lipid metabolism</keyword>
<evidence type="ECO:0000313" key="18">
    <source>
        <dbReference type="Proteomes" id="UP000240830"/>
    </source>
</evidence>
<evidence type="ECO:0000256" key="6">
    <source>
        <dbReference type="ARBA" id="ARBA00022516"/>
    </source>
</evidence>
<evidence type="ECO:0000256" key="10">
    <source>
        <dbReference type="ARBA" id="ARBA00022824"/>
    </source>
</evidence>
<keyword evidence="14 16" id="KW-0012">Acyltransferase</keyword>
<dbReference type="GO" id="GO:0004144">
    <property type="term" value="F:diacylglycerol O-acyltransferase activity"/>
    <property type="evidence" value="ECO:0007669"/>
    <property type="project" value="UniProtKB-UniRule"/>
</dbReference>
<dbReference type="GO" id="GO:0006071">
    <property type="term" value="P:glycerol metabolic process"/>
    <property type="evidence" value="ECO:0007669"/>
    <property type="project" value="UniProtKB-UniRule"/>
</dbReference>
<comment type="function">
    <text evidence="16">Catalyzes the terminal and only committed step in triacylglycerol synthesis by using diacylglycerol and fatty acyl CoA as substrates.</text>
</comment>
<reference evidence="17 18" key="1">
    <citation type="submission" date="2016-10" db="EMBL/GenBank/DDBJ databases">
        <title>The genome of Paramicrosporidium saccamoebae is the missing link in understanding Cryptomycota and Microsporidia evolution.</title>
        <authorList>
            <person name="Quandt C.A."/>
            <person name="Beaudet D."/>
            <person name="Corsaro D."/>
            <person name="Michel R."/>
            <person name="Corradi N."/>
            <person name="James T."/>
        </authorList>
    </citation>
    <scope>NUCLEOTIDE SEQUENCE [LARGE SCALE GENOMIC DNA]</scope>
    <source>
        <strain evidence="17 18">KSL3</strain>
    </source>
</reference>
<keyword evidence="13 16" id="KW-0472">Membrane</keyword>
<dbReference type="GO" id="GO:0019432">
    <property type="term" value="P:triglyceride biosynthetic process"/>
    <property type="evidence" value="ECO:0007669"/>
    <property type="project" value="UniProtKB-UniRule"/>
</dbReference>
<dbReference type="AlphaFoldDB" id="A0A2H9TPI9"/>
<keyword evidence="10 16" id="KW-0256">Endoplasmic reticulum</keyword>
<feature type="transmembrane region" description="Helical" evidence="16">
    <location>
        <begin position="12"/>
        <end position="36"/>
    </location>
</feature>
<dbReference type="UniPathway" id="UPA00282"/>
<keyword evidence="18" id="KW-1185">Reference proteome</keyword>
<dbReference type="InterPro" id="IPR007130">
    <property type="entry name" value="DAGAT"/>
</dbReference>
<keyword evidence="6 16" id="KW-0444">Lipid biosynthesis</keyword>